<accession>A0AAN6RKD1</accession>
<evidence type="ECO:0000259" key="1">
    <source>
        <dbReference type="PROSITE" id="PS50097"/>
    </source>
</evidence>
<dbReference type="PANTHER" id="PTHR47843:SF2">
    <property type="entry name" value="BTB DOMAIN-CONTAINING PROTEIN"/>
    <property type="match status" value="1"/>
</dbReference>
<evidence type="ECO:0000313" key="3">
    <source>
        <dbReference type="Proteomes" id="UP001280581"/>
    </source>
</evidence>
<dbReference type="Pfam" id="PF00651">
    <property type="entry name" value="BTB"/>
    <property type="match status" value="1"/>
</dbReference>
<reference evidence="2 3" key="1">
    <citation type="submission" date="2021-02" db="EMBL/GenBank/DDBJ databases">
        <title>Genome assembly of Pseudopithomyces chartarum.</title>
        <authorList>
            <person name="Jauregui R."/>
            <person name="Singh J."/>
            <person name="Voisey C."/>
        </authorList>
    </citation>
    <scope>NUCLEOTIDE SEQUENCE [LARGE SCALE GENOMIC DNA]</scope>
    <source>
        <strain evidence="2 3">AGR01</strain>
    </source>
</reference>
<feature type="domain" description="BTB" evidence="1">
    <location>
        <begin position="31"/>
        <end position="101"/>
    </location>
</feature>
<organism evidence="2 3">
    <name type="scientific">Pseudopithomyces chartarum</name>
    <dbReference type="NCBI Taxonomy" id="1892770"/>
    <lineage>
        <taxon>Eukaryota</taxon>
        <taxon>Fungi</taxon>
        <taxon>Dikarya</taxon>
        <taxon>Ascomycota</taxon>
        <taxon>Pezizomycotina</taxon>
        <taxon>Dothideomycetes</taxon>
        <taxon>Pleosporomycetidae</taxon>
        <taxon>Pleosporales</taxon>
        <taxon>Massarineae</taxon>
        <taxon>Didymosphaeriaceae</taxon>
        <taxon>Pseudopithomyces</taxon>
    </lineage>
</organism>
<dbReference type="Gene3D" id="3.30.710.10">
    <property type="entry name" value="Potassium Channel Kv1.1, Chain A"/>
    <property type="match status" value="1"/>
</dbReference>
<gene>
    <name evidence="2" type="ORF">GRF29_8g3286338</name>
</gene>
<evidence type="ECO:0000313" key="2">
    <source>
        <dbReference type="EMBL" id="KAK3216425.1"/>
    </source>
</evidence>
<proteinExistence type="predicted"/>
<dbReference type="InterPro" id="IPR011333">
    <property type="entry name" value="SKP1/BTB/POZ_sf"/>
</dbReference>
<dbReference type="InterPro" id="IPR000210">
    <property type="entry name" value="BTB/POZ_dom"/>
</dbReference>
<dbReference type="CDD" id="cd18186">
    <property type="entry name" value="BTB_POZ_ZBTB_KLHL-like"/>
    <property type="match status" value="1"/>
</dbReference>
<dbReference type="PROSITE" id="PS50097">
    <property type="entry name" value="BTB"/>
    <property type="match status" value="1"/>
</dbReference>
<comment type="caution">
    <text evidence="2">The sequence shown here is derived from an EMBL/GenBank/DDBJ whole genome shotgun (WGS) entry which is preliminary data.</text>
</comment>
<sequence length="243" mass="27117">MENSEPSDGPESGLASQATRSVPLTYSFRGPTVVVKVGPDLKQYHIHKTLLKYNSGYFCGAIGHKAFASAQDGVVTLKNVDPATFEGFACFLYHGNASSTKPGWTELLSTKLTGSTHTTELTFLVTCYILSEELLAPLSKVFFLQEAYRSTIKTRPRYELIAFTYDCLPENNPMPDILVDAHCDWWKYMGSAVEESDEDIKGLPAEFLYCMGVALCKLVRREVVECRKPLGQYKEVEEMLALD</sequence>
<protein>
    <recommendedName>
        <fullName evidence="1">BTB domain-containing protein</fullName>
    </recommendedName>
</protein>
<keyword evidence="3" id="KW-1185">Reference proteome</keyword>
<dbReference type="PANTHER" id="PTHR47843">
    <property type="entry name" value="BTB DOMAIN-CONTAINING PROTEIN-RELATED"/>
    <property type="match status" value="1"/>
</dbReference>
<name>A0AAN6RKD1_9PLEO</name>
<dbReference type="SUPFAM" id="SSF54695">
    <property type="entry name" value="POZ domain"/>
    <property type="match status" value="1"/>
</dbReference>
<dbReference type="AlphaFoldDB" id="A0AAN6RKD1"/>
<dbReference type="EMBL" id="WVTA01000002">
    <property type="protein sequence ID" value="KAK3216425.1"/>
    <property type="molecule type" value="Genomic_DNA"/>
</dbReference>
<dbReference type="Proteomes" id="UP001280581">
    <property type="component" value="Unassembled WGS sequence"/>
</dbReference>